<proteinExistence type="predicted"/>
<dbReference type="EMBL" id="JAHWZY010000021">
    <property type="protein sequence ID" value="MEZ3181080.1"/>
    <property type="molecule type" value="Genomic_DNA"/>
</dbReference>
<feature type="region of interest" description="Disordered" evidence="1">
    <location>
        <begin position="102"/>
        <end position="125"/>
    </location>
</feature>
<evidence type="ECO:0000313" key="3">
    <source>
        <dbReference type="Proteomes" id="UP001567537"/>
    </source>
</evidence>
<dbReference type="RefSeq" id="WP_371240260.1">
    <property type="nucleotide sequence ID" value="NZ_JAHWZY010000021.1"/>
</dbReference>
<keyword evidence="3" id="KW-1185">Reference proteome</keyword>
<evidence type="ECO:0000313" key="2">
    <source>
        <dbReference type="EMBL" id="MEZ3181080.1"/>
    </source>
</evidence>
<evidence type="ECO:0000256" key="1">
    <source>
        <dbReference type="SAM" id="MobiDB-lite"/>
    </source>
</evidence>
<organism evidence="2 3">
    <name type="scientific">Streptomyces pimonensis</name>
    <dbReference type="NCBI Taxonomy" id="2860288"/>
    <lineage>
        <taxon>Bacteria</taxon>
        <taxon>Bacillati</taxon>
        <taxon>Actinomycetota</taxon>
        <taxon>Actinomycetes</taxon>
        <taxon>Kitasatosporales</taxon>
        <taxon>Streptomycetaceae</taxon>
        <taxon>Streptomyces</taxon>
    </lineage>
</organism>
<protein>
    <submittedName>
        <fullName evidence="2">Uncharacterized protein</fullName>
    </submittedName>
</protein>
<feature type="compositionally biased region" description="Pro residues" evidence="1">
    <location>
        <begin position="108"/>
        <end position="117"/>
    </location>
</feature>
<name>A0ABV4J2D2_9ACTN</name>
<comment type="caution">
    <text evidence="2">The sequence shown here is derived from an EMBL/GenBank/DDBJ whole genome shotgun (WGS) entry which is preliminary data.</text>
</comment>
<gene>
    <name evidence="2" type="ORF">KYY02_21010</name>
</gene>
<sequence>MDLTIHVQDATEDFAREVLAMFAGAEGVKVATQEAPDTAWTADRAYRLLRHTNTRVQLFMSQLVQGDGWLDAYAYREKWGQNSLRGPSAALTKAIKRGAKEGWWSPDIPNPVRPTTPDPQKGWSKTAGYYLDEEHLPAFRAAWERRVHENNGRSPRLIEDIDDDPDDLGDKA</sequence>
<feature type="compositionally biased region" description="Acidic residues" evidence="1">
    <location>
        <begin position="160"/>
        <end position="172"/>
    </location>
</feature>
<feature type="region of interest" description="Disordered" evidence="1">
    <location>
        <begin position="151"/>
        <end position="172"/>
    </location>
</feature>
<accession>A0ABV4J2D2</accession>
<dbReference type="Proteomes" id="UP001567537">
    <property type="component" value="Unassembled WGS sequence"/>
</dbReference>
<reference evidence="2 3" key="1">
    <citation type="journal article" date="2021" name="Res Sq">
        <title>Streptomyces Pimoensis sp. nov., Isolated From the Taklimakan Desert in Xinjiang, China.</title>
        <authorList>
            <person name="Zhang P."/>
            <person name="Luo X."/>
            <person name="Luo X."/>
            <person name="Liu Z."/>
            <person name="Xia Z."/>
            <person name="Wan C."/>
            <person name="zhang L."/>
        </authorList>
    </citation>
    <scope>NUCLEOTIDE SEQUENCE [LARGE SCALE GENOMIC DNA]</scope>
    <source>
        <strain evidence="2 3">TRM75549</strain>
    </source>
</reference>